<reference evidence="4 5" key="1">
    <citation type="submission" date="2017-05" db="EMBL/GenBank/DDBJ databases">
        <authorList>
            <person name="Varghese N."/>
            <person name="Submissions S."/>
        </authorList>
    </citation>
    <scope>NUCLEOTIDE SEQUENCE [LARGE SCALE GENOMIC DNA]</scope>
    <source>
        <strain evidence="4 5">DSM 21342</strain>
    </source>
</reference>
<dbReference type="EMBL" id="FXSZ01000003">
    <property type="protein sequence ID" value="SMO53807.1"/>
    <property type="molecule type" value="Genomic_DNA"/>
</dbReference>
<evidence type="ECO:0008006" key="6">
    <source>
        <dbReference type="Google" id="ProtNLM"/>
    </source>
</evidence>
<keyword evidence="1" id="KW-0175">Coiled coil</keyword>
<dbReference type="RefSeq" id="WP_142602487.1">
    <property type="nucleotide sequence ID" value="NZ_FXSZ01000003.1"/>
</dbReference>
<protein>
    <recommendedName>
        <fullName evidence="6">tRNA (Guanine-N1)-methyltransferase</fullName>
    </recommendedName>
</protein>
<evidence type="ECO:0000256" key="1">
    <source>
        <dbReference type="SAM" id="Coils"/>
    </source>
</evidence>
<dbReference type="AlphaFoldDB" id="A0A521C2U9"/>
<accession>A0A521C2U9</accession>
<evidence type="ECO:0000313" key="5">
    <source>
        <dbReference type="Proteomes" id="UP000315971"/>
    </source>
</evidence>
<name>A0A521C2U9_9SPHI</name>
<feature type="chain" id="PRO_5021885352" description="tRNA (Guanine-N1)-methyltransferase" evidence="3">
    <location>
        <begin position="23"/>
        <end position="199"/>
    </location>
</feature>
<gene>
    <name evidence="4" type="ORF">SAMN06265350_103169</name>
</gene>
<dbReference type="OrthoDB" id="981213at2"/>
<organism evidence="4 5">
    <name type="scientific">Solitalea koreensis</name>
    <dbReference type="NCBI Taxonomy" id="543615"/>
    <lineage>
        <taxon>Bacteria</taxon>
        <taxon>Pseudomonadati</taxon>
        <taxon>Bacteroidota</taxon>
        <taxon>Sphingobacteriia</taxon>
        <taxon>Sphingobacteriales</taxon>
        <taxon>Sphingobacteriaceae</taxon>
        <taxon>Solitalea</taxon>
    </lineage>
</organism>
<feature type="signal peptide" evidence="3">
    <location>
        <begin position="1"/>
        <end position="22"/>
    </location>
</feature>
<keyword evidence="5" id="KW-1185">Reference proteome</keyword>
<keyword evidence="2" id="KW-1133">Transmembrane helix</keyword>
<feature type="coiled-coil region" evidence="1">
    <location>
        <begin position="74"/>
        <end position="108"/>
    </location>
</feature>
<evidence type="ECO:0000256" key="3">
    <source>
        <dbReference type="SAM" id="SignalP"/>
    </source>
</evidence>
<evidence type="ECO:0000313" key="4">
    <source>
        <dbReference type="EMBL" id="SMO53807.1"/>
    </source>
</evidence>
<evidence type="ECO:0000256" key="2">
    <source>
        <dbReference type="SAM" id="Phobius"/>
    </source>
</evidence>
<keyword evidence="2" id="KW-0812">Transmembrane</keyword>
<feature type="transmembrane region" description="Helical" evidence="2">
    <location>
        <begin position="127"/>
        <end position="146"/>
    </location>
</feature>
<sequence length="199" mass="22735">MSKAMFRIAVVGLCVYNISATAEIIQTGPTLENQYKAVIEKANNYQDYKVIKEASLRGLWKNAFDSLVHERRNNATAKSTIAQQQQKLEELKGVLHKQEETLQQSQSKVDSISLLGIDLSKGSYNTFMWSLILGLSAVSAFCIFRVKGFKKEALYRINLFEDVTEEYKNFKTKAIEKEKRLARELQTERNKMEELQGVA</sequence>
<dbReference type="Proteomes" id="UP000315971">
    <property type="component" value="Unassembled WGS sequence"/>
</dbReference>
<keyword evidence="3" id="KW-0732">Signal</keyword>
<keyword evidence="2" id="KW-0472">Membrane</keyword>
<proteinExistence type="predicted"/>